<dbReference type="VEuPathDB" id="FungiDB:ASPBRDRAFT_447109"/>
<keyword evidence="4" id="KW-1185">Reference proteome</keyword>
<gene>
    <name evidence="3" type="ORF">ASPBRDRAFT_447109</name>
</gene>
<feature type="chain" id="PRO_5012363518" evidence="2">
    <location>
        <begin position="17"/>
        <end position="138"/>
    </location>
</feature>
<evidence type="ECO:0000313" key="4">
    <source>
        <dbReference type="Proteomes" id="UP000184499"/>
    </source>
</evidence>
<sequence length="138" mass="15654">MGVCLLLCALYKTVVVIWFLLSFDDDDLIPCPVCCFMIMFDSESVLHKEKKLCAHGTRMNNVNCYQCKNGWISTKVTDSSKVVQRPCAVKRRRQSNLTRPDLTDPTENQNQPNIETQKKTNPAREPCSVNPCAQSRKG</sequence>
<feature type="compositionally biased region" description="Polar residues" evidence="1">
    <location>
        <begin position="105"/>
        <end position="115"/>
    </location>
</feature>
<reference evidence="4" key="1">
    <citation type="journal article" date="2017" name="Genome Biol.">
        <title>Comparative genomics reveals high biological diversity and specific adaptations in the industrially and medically important fungal genus Aspergillus.</title>
        <authorList>
            <person name="de Vries R.P."/>
            <person name="Riley R."/>
            <person name="Wiebenga A."/>
            <person name="Aguilar-Osorio G."/>
            <person name="Amillis S."/>
            <person name="Uchima C.A."/>
            <person name="Anderluh G."/>
            <person name="Asadollahi M."/>
            <person name="Askin M."/>
            <person name="Barry K."/>
            <person name="Battaglia E."/>
            <person name="Bayram O."/>
            <person name="Benocci T."/>
            <person name="Braus-Stromeyer S.A."/>
            <person name="Caldana C."/>
            <person name="Canovas D."/>
            <person name="Cerqueira G.C."/>
            <person name="Chen F."/>
            <person name="Chen W."/>
            <person name="Choi C."/>
            <person name="Clum A."/>
            <person name="Dos Santos R.A."/>
            <person name="Damasio A.R."/>
            <person name="Diallinas G."/>
            <person name="Emri T."/>
            <person name="Fekete E."/>
            <person name="Flipphi M."/>
            <person name="Freyberg S."/>
            <person name="Gallo A."/>
            <person name="Gournas C."/>
            <person name="Habgood R."/>
            <person name="Hainaut M."/>
            <person name="Harispe M.L."/>
            <person name="Henrissat B."/>
            <person name="Hilden K.S."/>
            <person name="Hope R."/>
            <person name="Hossain A."/>
            <person name="Karabika E."/>
            <person name="Karaffa L."/>
            <person name="Karanyi Z."/>
            <person name="Krasevec N."/>
            <person name="Kuo A."/>
            <person name="Kusch H."/>
            <person name="LaButti K."/>
            <person name="Lagendijk E.L."/>
            <person name="Lapidus A."/>
            <person name="Levasseur A."/>
            <person name="Lindquist E."/>
            <person name="Lipzen A."/>
            <person name="Logrieco A.F."/>
            <person name="MacCabe A."/>
            <person name="Maekelae M.R."/>
            <person name="Malavazi I."/>
            <person name="Melin P."/>
            <person name="Meyer V."/>
            <person name="Mielnichuk N."/>
            <person name="Miskei M."/>
            <person name="Molnar A.P."/>
            <person name="Mule G."/>
            <person name="Ngan C.Y."/>
            <person name="Orejas M."/>
            <person name="Orosz E."/>
            <person name="Ouedraogo J.P."/>
            <person name="Overkamp K.M."/>
            <person name="Park H.-S."/>
            <person name="Perrone G."/>
            <person name="Piumi F."/>
            <person name="Punt P.J."/>
            <person name="Ram A.F."/>
            <person name="Ramon A."/>
            <person name="Rauscher S."/>
            <person name="Record E."/>
            <person name="Riano-Pachon D.M."/>
            <person name="Robert V."/>
            <person name="Roehrig J."/>
            <person name="Ruller R."/>
            <person name="Salamov A."/>
            <person name="Salih N.S."/>
            <person name="Samson R.A."/>
            <person name="Sandor E."/>
            <person name="Sanguinetti M."/>
            <person name="Schuetze T."/>
            <person name="Sepcic K."/>
            <person name="Shelest E."/>
            <person name="Sherlock G."/>
            <person name="Sophianopoulou V."/>
            <person name="Squina F.M."/>
            <person name="Sun H."/>
            <person name="Susca A."/>
            <person name="Todd R.B."/>
            <person name="Tsang A."/>
            <person name="Unkles S.E."/>
            <person name="van de Wiele N."/>
            <person name="van Rossen-Uffink D."/>
            <person name="Oliveira J.V."/>
            <person name="Vesth T.C."/>
            <person name="Visser J."/>
            <person name="Yu J.-H."/>
            <person name="Zhou M."/>
            <person name="Andersen M.R."/>
            <person name="Archer D.B."/>
            <person name="Baker S.E."/>
            <person name="Benoit I."/>
            <person name="Brakhage A.A."/>
            <person name="Braus G.H."/>
            <person name="Fischer R."/>
            <person name="Frisvad J.C."/>
            <person name="Goldman G.H."/>
            <person name="Houbraken J."/>
            <person name="Oakley B."/>
            <person name="Pocsi I."/>
            <person name="Scazzocchio C."/>
            <person name="Seiboth B."/>
            <person name="vanKuyk P.A."/>
            <person name="Wortman J."/>
            <person name="Dyer P.S."/>
            <person name="Grigoriev I.V."/>
        </authorList>
    </citation>
    <scope>NUCLEOTIDE SEQUENCE [LARGE SCALE GENOMIC DNA]</scope>
    <source>
        <strain evidence="4">CBS 101740 / IMI 381727 / IBT 21946</strain>
    </source>
</reference>
<feature type="region of interest" description="Disordered" evidence="1">
    <location>
        <begin position="87"/>
        <end position="138"/>
    </location>
</feature>
<keyword evidence="2" id="KW-0732">Signal</keyword>
<dbReference type="GeneID" id="93577743"/>
<name>A0A1L9URL6_ASPBC</name>
<proteinExistence type="predicted"/>
<feature type="signal peptide" evidence="2">
    <location>
        <begin position="1"/>
        <end position="16"/>
    </location>
</feature>
<accession>A0A1L9URL6</accession>
<dbReference type="Proteomes" id="UP000184499">
    <property type="component" value="Unassembled WGS sequence"/>
</dbReference>
<evidence type="ECO:0000313" key="3">
    <source>
        <dbReference type="EMBL" id="OJJ74378.1"/>
    </source>
</evidence>
<evidence type="ECO:0000256" key="1">
    <source>
        <dbReference type="SAM" id="MobiDB-lite"/>
    </source>
</evidence>
<protein>
    <submittedName>
        <fullName evidence="3">Uncharacterized protein</fullName>
    </submittedName>
</protein>
<dbReference type="EMBL" id="KV878681">
    <property type="protein sequence ID" value="OJJ74378.1"/>
    <property type="molecule type" value="Genomic_DNA"/>
</dbReference>
<dbReference type="AlphaFoldDB" id="A0A1L9URL6"/>
<dbReference type="RefSeq" id="XP_067481626.1">
    <property type="nucleotide sequence ID" value="XM_067625255.1"/>
</dbReference>
<organism evidence="3 4">
    <name type="scientific">Aspergillus brasiliensis (strain CBS 101740 / IMI 381727 / IBT 21946)</name>
    <dbReference type="NCBI Taxonomy" id="767769"/>
    <lineage>
        <taxon>Eukaryota</taxon>
        <taxon>Fungi</taxon>
        <taxon>Dikarya</taxon>
        <taxon>Ascomycota</taxon>
        <taxon>Pezizomycotina</taxon>
        <taxon>Eurotiomycetes</taxon>
        <taxon>Eurotiomycetidae</taxon>
        <taxon>Eurotiales</taxon>
        <taxon>Aspergillaceae</taxon>
        <taxon>Aspergillus</taxon>
        <taxon>Aspergillus subgen. Circumdati</taxon>
    </lineage>
</organism>
<evidence type="ECO:0000256" key="2">
    <source>
        <dbReference type="SAM" id="SignalP"/>
    </source>
</evidence>